<organism evidence="1 2">
    <name type="scientific">Ottowia flava</name>
    <dbReference type="NCBI Taxonomy" id="2675430"/>
    <lineage>
        <taxon>Bacteria</taxon>
        <taxon>Pseudomonadati</taxon>
        <taxon>Pseudomonadota</taxon>
        <taxon>Betaproteobacteria</taxon>
        <taxon>Burkholderiales</taxon>
        <taxon>Comamonadaceae</taxon>
        <taxon>Ottowia</taxon>
    </lineage>
</organism>
<proteinExistence type="predicted"/>
<keyword evidence="2" id="KW-1185">Reference proteome</keyword>
<sequence>MAITLALGGTVLTLPPDLIWTDEYKRSPVVSTKEWSTVGVLLWDTQAKQSGLPVTLEGGERHAWMTRAECDAVKALLAIPGAVLTLTLHDDRVLEVMFDTSEDEPFSATQVVDYSDPIPTDWYVPTLRFIEV</sequence>
<name>A0ABW4KPR0_9BURK</name>
<dbReference type="EMBL" id="JBHUEJ010000011">
    <property type="protein sequence ID" value="MFD1709852.1"/>
    <property type="molecule type" value="Genomic_DNA"/>
</dbReference>
<dbReference type="Proteomes" id="UP001597304">
    <property type="component" value="Unassembled WGS sequence"/>
</dbReference>
<evidence type="ECO:0000313" key="1">
    <source>
        <dbReference type="EMBL" id="MFD1709852.1"/>
    </source>
</evidence>
<reference evidence="2" key="1">
    <citation type="journal article" date="2019" name="Int. J. Syst. Evol. Microbiol.">
        <title>The Global Catalogue of Microorganisms (GCM) 10K type strain sequencing project: providing services to taxonomists for standard genome sequencing and annotation.</title>
        <authorList>
            <consortium name="The Broad Institute Genomics Platform"/>
            <consortium name="The Broad Institute Genome Sequencing Center for Infectious Disease"/>
            <person name="Wu L."/>
            <person name="Ma J."/>
        </authorList>
    </citation>
    <scope>NUCLEOTIDE SEQUENCE [LARGE SCALE GENOMIC DNA]</scope>
    <source>
        <strain evidence="2">LMG 29247</strain>
    </source>
</reference>
<protein>
    <submittedName>
        <fullName evidence="1">Uncharacterized protein</fullName>
    </submittedName>
</protein>
<dbReference type="RefSeq" id="WP_147914076.1">
    <property type="nucleotide sequence ID" value="NZ_JBHUEJ010000011.1"/>
</dbReference>
<accession>A0ABW4KPR0</accession>
<evidence type="ECO:0000313" key="2">
    <source>
        <dbReference type="Proteomes" id="UP001597304"/>
    </source>
</evidence>
<gene>
    <name evidence="1" type="ORF">ACFSF0_04495</name>
</gene>
<comment type="caution">
    <text evidence="1">The sequence shown here is derived from an EMBL/GenBank/DDBJ whole genome shotgun (WGS) entry which is preliminary data.</text>
</comment>